<name>A0A556MC09_9SPHI</name>
<dbReference type="PANTHER" id="PTHR43179:SF7">
    <property type="entry name" value="RHAMNOSYLTRANSFERASE WBBL"/>
    <property type="match status" value="1"/>
</dbReference>
<sequence>MKLSVIIVNHNRCDLLKLALNSLVKAGNAIDYELIIVDNGSTDNSVEMLHTDYPAIRLIANNINEGVAKANNQGIEVSKGEYVLLVNADTICGKETLDKIIGFMDAHPDAGGLGVRMVDAKGSFLPESNRGLTKPWISFFKLIGFAKHFAKSRISNRNHKEWVEEFQTSEIDILNDAFMLIRRPVLNETGLFDERFVQYGHNIDLSYRMRLAGFKNYYFPKTYIINFKSDNTPKISWQYVKNFYGAMLIFAAKYMFKLPEIKITEGIQLYPPAYEVEQ</sequence>
<evidence type="ECO:0000313" key="2">
    <source>
        <dbReference type="EMBL" id="TSJ37335.1"/>
    </source>
</evidence>
<dbReference type="PANTHER" id="PTHR43179">
    <property type="entry name" value="RHAMNOSYLTRANSFERASE WBBL"/>
    <property type="match status" value="1"/>
</dbReference>
<dbReference type="OrthoDB" id="9771846at2"/>
<proteinExistence type="predicted"/>
<dbReference type="EMBL" id="VLPK01000005">
    <property type="protein sequence ID" value="TSJ37335.1"/>
    <property type="molecule type" value="Genomic_DNA"/>
</dbReference>
<dbReference type="Proteomes" id="UP000318733">
    <property type="component" value="Unassembled WGS sequence"/>
</dbReference>
<dbReference type="InterPro" id="IPR029044">
    <property type="entry name" value="Nucleotide-diphossugar_trans"/>
</dbReference>
<feature type="domain" description="Glycosyltransferase 2-like" evidence="1">
    <location>
        <begin position="4"/>
        <end position="132"/>
    </location>
</feature>
<protein>
    <submittedName>
        <fullName evidence="2">Glycosyltransferase family 2 protein</fullName>
    </submittedName>
</protein>
<dbReference type="GO" id="GO:0016740">
    <property type="term" value="F:transferase activity"/>
    <property type="evidence" value="ECO:0007669"/>
    <property type="project" value="UniProtKB-KW"/>
</dbReference>
<dbReference type="Gene3D" id="3.90.550.10">
    <property type="entry name" value="Spore Coat Polysaccharide Biosynthesis Protein SpsA, Chain A"/>
    <property type="match status" value="1"/>
</dbReference>
<reference evidence="2 3" key="1">
    <citation type="submission" date="2019-07" db="EMBL/GenBank/DDBJ databases">
        <authorList>
            <person name="Huq M.A."/>
        </authorList>
    </citation>
    <scope>NUCLEOTIDE SEQUENCE [LARGE SCALE GENOMIC DNA]</scope>
    <source>
        <strain evidence="2 3">MAH-19</strain>
    </source>
</reference>
<keyword evidence="2" id="KW-0808">Transferase</keyword>
<dbReference type="InterPro" id="IPR001173">
    <property type="entry name" value="Glyco_trans_2-like"/>
</dbReference>
<dbReference type="RefSeq" id="WP_144250369.1">
    <property type="nucleotide sequence ID" value="NZ_VLPK01000005.1"/>
</dbReference>
<comment type="caution">
    <text evidence="2">The sequence shown here is derived from an EMBL/GenBank/DDBJ whole genome shotgun (WGS) entry which is preliminary data.</text>
</comment>
<dbReference type="CDD" id="cd04186">
    <property type="entry name" value="GT_2_like_c"/>
    <property type="match status" value="1"/>
</dbReference>
<gene>
    <name evidence="2" type="ORF">FO440_21475</name>
</gene>
<evidence type="ECO:0000259" key="1">
    <source>
        <dbReference type="Pfam" id="PF00535"/>
    </source>
</evidence>
<dbReference type="SUPFAM" id="SSF53448">
    <property type="entry name" value="Nucleotide-diphospho-sugar transferases"/>
    <property type="match status" value="1"/>
</dbReference>
<dbReference type="Pfam" id="PF00535">
    <property type="entry name" value="Glycos_transf_2"/>
    <property type="match status" value="1"/>
</dbReference>
<organism evidence="2 3">
    <name type="scientific">Mucilaginibacter corticis</name>
    <dbReference type="NCBI Taxonomy" id="2597670"/>
    <lineage>
        <taxon>Bacteria</taxon>
        <taxon>Pseudomonadati</taxon>
        <taxon>Bacteroidota</taxon>
        <taxon>Sphingobacteriia</taxon>
        <taxon>Sphingobacteriales</taxon>
        <taxon>Sphingobacteriaceae</taxon>
        <taxon>Mucilaginibacter</taxon>
    </lineage>
</organism>
<evidence type="ECO:0000313" key="3">
    <source>
        <dbReference type="Proteomes" id="UP000318733"/>
    </source>
</evidence>
<dbReference type="AlphaFoldDB" id="A0A556MC09"/>
<keyword evidence="3" id="KW-1185">Reference proteome</keyword>
<accession>A0A556MC09</accession>